<evidence type="ECO:0000313" key="1">
    <source>
        <dbReference type="EMBL" id="ARF10482.1"/>
    </source>
</evidence>
<organism evidence="1">
    <name type="scientific">Hokovirus HKV1</name>
    <dbReference type="NCBI Taxonomy" id="1977638"/>
    <lineage>
        <taxon>Viruses</taxon>
        <taxon>Varidnaviria</taxon>
        <taxon>Bamfordvirae</taxon>
        <taxon>Nucleocytoviricota</taxon>
        <taxon>Megaviricetes</taxon>
        <taxon>Imitervirales</taxon>
        <taxon>Mimiviridae</taxon>
        <taxon>Klosneuvirinae</taxon>
        <taxon>Hokovirus</taxon>
    </lineage>
</organism>
<gene>
    <name evidence="1" type="ORF">Hokovirus_2_9</name>
</gene>
<accession>A0A1V0SFJ2</accession>
<name>A0A1V0SFJ2_9VIRU</name>
<dbReference type="EMBL" id="KY684104">
    <property type="protein sequence ID" value="ARF10482.1"/>
    <property type="molecule type" value="Genomic_DNA"/>
</dbReference>
<protein>
    <submittedName>
        <fullName evidence="1">Uncharacterized protein</fullName>
    </submittedName>
</protein>
<proteinExistence type="predicted"/>
<reference evidence="1" key="1">
    <citation type="journal article" date="2017" name="Science">
        <title>Giant viruses with an expanded complement of translation system components.</title>
        <authorList>
            <person name="Schulz F."/>
            <person name="Yutin N."/>
            <person name="Ivanova N.N."/>
            <person name="Ortega D.R."/>
            <person name="Lee T.K."/>
            <person name="Vierheilig J."/>
            <person name="Daims H."/>
            <person name="Horn M."/>
            <person name="Wagner M."/>
            <person name="Jensen G.J."/>
            <person name="Kyrpides N.C."/>
            <person name="Koonin E.V."/>
            <person name="Woyke T."/>
        </authorList>
    </citation>
    <scope>NUCLEOTIDE SEQUENCE</scope>
    <source>
        <strain evidence="1">HKV1</strain>
    </source>
</reference>
<sequence length="186" mass="22562">MSFKILKLKVFYEQNTFILRNIIDNLEIQNIDQLDDIYDFIMVDTIILYEYTYYPYINISEYEKSVASNDYVSIHANCQSIFINKTLKEFYYIEPYVQDDEHFELDIIQNHGETNIYHNHETIYHANEERYKFFDNKLPCVIYCEERIVINYLNNYFNVMPLSNNYSLYYLKRSGLMTKAAIKNEK</sequence>